<dbReference type="EMBL" id="BHYM01000080">
    <property type="protein sequence ID" value="GCE43786.1"/>
    <property type="molecule type" value="Genomic_DNA"/>
</dbReference>
<gene>
    <name evidence="1" type="ORF">Rhow_008084</name>
</gene>
<evidence type="ECO:0000313" key="1">
    <source>
        <dbReference type="EMBL" id="GCE43786.1"/>
    </source>
</evidence>
<sequence>MPFPAIVNGLTVIGESSPVARSASPRVQPRSGWVVDRLLHVGDGSVDRLQLARH</sequence>
<evidence type="ECO:0000313" key="2">
    <source>
        <dbReference type="Proteomes" id="UP000287519"/>
    </source>
</evidence>
<keyword evidence="2" id="KW-1185">Reference proteome</keyword>
<protein>
    <submittedName>
        <fullName evidence="1">Uncharacterized protein</fullName>
    </submittedName>
</protein>
<dbReference type="Proteomes" id="UP000287519">
    <property type="component" value="Unassembled WGS sequence"/>
</dbReference>
<proteinExistence type="predicted"/>
<reference evidence="1 2" key="1">
    <citation type="submission" date="2018-11" db="EMBL/GenBank/DDBJ databases">
        <title>Microbial catabolism of amino acid.</title>
        <authorList>
            <person name="Hibi M."/>
            <person name="Ogawa J."/>
        </authorList>
    </citation>
    <scope>NUCLEOTIDE SEQUENCE [LARGE SCALE GENOMIC DNA]</scope>
    <source>
        <strain evidence="1 2">C31-06</strain>
    </source>
</reference>
<accession>A0A402CJJ4</accession>
<comment type="caution">
    <text evidence="1">The sequence shown here is derived from an EMBL/GenBank/DDBJ whole genome shotgun (WGS) entry which is preliminary data.</text>
</comment>
<dbReference type="AlphaFoldDB" id="A0A402CJJ4"/>
<name>A0A402CJJ4_RHOWR</name>
<organism evidence="1 2">
    <name type="scientific">Rhodococcus wratislaviensis</name>
    <name type="common">Tsukamurella wratislaviensis</name>
    <dbReference type="NCBI Taxonomy" id="44752"/>
    <lineage>
        <taxon>Bacteria</taxon>
        <taxon>Bacillati</taxon>
        <taxon>Actinomycetota</taxon>
        <taxon>Actinomycetes</taxon>
        <taxon>Mycobacteriales</taxon>
        <taxon>Nocardiaceae</taxon>
        <taxon>Rhodococcus</taxon>
    </lineage>
</organism>